<sequence length="299" mass="33542">MQYHSEYDYLVQPPVLIGSGIIYVIVAVSLYKFMRSRPAFELKIPMMIYNIAQVVVCAAMTAGLFNELRAGEPIQIPNTSFSVPNLFGLNTTFTKAAEFWVLVHYLSKFLDFFDTIFIALRKKDRQMSFLHVYHHATIGPIWGLLLYLGYGGATACFGACINSFTHVLMYTHYFVSALGIRHPFKPLITSWQIFQFYSCIAHAVLCISPLETVYPKYLAYVQFAYHLTMIVLFTSFFKKTYGADDKKKSKQQAATNGHAKTAVKAPATNGTDAAAAHDDGEHATNGNGKAVRRRRVATT</sequence>
<dbReference type="Pfam" id="PF01151">
    <property type="entry name" value="ELO"/>
    <property type="match status" value="1"/>
</dbReference>
<dbReference type="InParanoid" id="F2U784"/>
<keyword evidence="9 10" id="KW-0275">Fatty acid biosynthesis</keyword>
<feature type="transmembrane region" description="Helical" evidence="10">
    <location>
        <begin position="15"/>
        <end position="34"/>
    </location>
</feature>
<dbReference type="OMA" id="AMEVVTH"/>
<dbReference type="eggNOG" id="KOG3071">
    <property type="taxonomic scope" value="Eukaryota"/>
</dbReference>
<comment type="subcellular location">
    <subcellularLocation>
        <location evidence="1">Membrane</location>
        <topology evidence="1">Multi-pass membrane protein</topology>
    </subcellularLocation>
</comment>
<dbReference type="OrthoDB" id="434092at2759"/>
<dbReference type="GO" id="GO:0009922">
    <property type="term" value="F:fatty acid elongase activity"/>
    <property type="evidence" value="ECO:0007669"/>
    <property type="project" value="InterPro"/>
</dbReference>
<dbReference type="AlphaFoldDB" id="F2U784"/>
<evidence type="ECO:0000256" key="3">
    <source>
        <dbReference type="ARBA" id="ARBA00022679"/>
    </source>
</evidence>
<evidence type="ECO:0000256" key="1">
    <source>
        <dbReference type="ARBA" id="ARBA00004141"/>
    </source>
</evidence>
<comment type="similarity">
    <text evidence="10">Belongs to the ELO family.</text>
</comment>
<evidence type="ECO:0000256" key="10">
    <source>
        <dbReference type="RuleBase" id="RU361115"/>
    </source>
</evidence>
<dbReference type="GO" id="GO:0034626">
    <property type="term" value="P:fatty acid elongation, polyunsaturated fatty acid"/>
    <property type="evidence" value="ECO:0007669"/>
    <property type="project" value="TreeGrafter"/>
</dbReference>
<evidence type="ECO:0000256" key="11">
    <source>
        <dbReference type="SAM" id="MobiDB-lite"/>
    </source>
</evidence>
<dbReference type="GeneID" id="16075387"/>
<gene>
    <name evidence="12" type="ORF">PTSG_03910</name>
</gene>
<keyword evidence="13" id="KW-1185">Reference proteome</keyword>
<evidence type="ECO:0000256" key="7">
    <source>
        <dbReference type="ARBA" id="ARBA00023098"/>
    </source>
</evidence>
<keyword evidence="6 10" id="KW-1133">Transmembrane helix</keyword>
<keyword evidence="8 10" id="KW-0472">Membrane</keyword>
<evidence type="ECO:0000256" key="5">
    <source>
        <dbReference type="ARBA" id="ARBA00022832"/>
    </source>
</evidence>
<accession>F2U784</accession>
<dbReference type="GO" id="GO:0042761">
    <property type="term" value="P:very long-chain fatty acid biosynthetic process"/>
    <property type="evidence" value="ECO:0007669"/>
    <property type="project" value="TreeGrafter"/>
</dbReference>
<keyword evidence="4 10" id="KW-0812">Transmembrane</keyword>
<feature type="transmembrane region" description="Helical" evidence="10">
    <location>
        <begin position="99"/>
        <end position="120"/>
    </location>
</feature>
<keyword evidence="5 10" id="KW-0276">Fatty acid metabolism</keyword>
<evidence type="ECO:0000256" key="2">
    <source>
        <dbReference type="ARBA" id="ARBA00022516"/>
    </source>
</evidence>
<feature type="compositionally biased region" description="Basic residues" evidence="11">
    <location>
        <begin position="290"/>
        <end position="299"/>
    </location>
</feature>
<evidence type="ECO:0000256" key="9">
    <source>
        <dbReference type="ARBA" id="ARBA00023160"/>
    </source>
</evidence>
<name>F2U784_SALR5</name>
<evidence type="ECO:0000256" key="4">
    <source>
        <dbReference type="ARBA" id="ARBA00022692"/>
    </source>
</evidence>
<dbReference type="GO" id="GO:0019367">
    <property type="term" value="P:fatty acid elongation, saturated fatty acid"/>
    <property type="evidence" value="ECO:0007669"/>
    <property type="project" value="TreeGrafter"/>
</dbReference>
<feature type="compositionally biased region" description="Low complexity" evidence="11">
    <location>
        <begin position="265"/>
        <end position="274"/>
    </location>
</feature>
<evidence type="ECO:0000256" key="8">
    <source>
        <dbReference type="ARBA" id="ARBA00023136"/>
    </source>
</evidence>
<dbReference type="KEGG" id="sre:PTSG_03910"/>
<dbReference type="GO" id="GO:0030148">
    <property type="term" value="P:sphingolipid biosynthetic process"/>
    <property type="evidence" value="ECO:0007669"/>
    <property type="project" value="TreeGrafter"/>
</dbReference>
<feature type="transmembrane region" description="Helical" evidence="10">
    <location>
        <begin position="217"/>
        <end position="237"/>
    </location>
</feature>
<dbReference type="GO" id="GO:0034625">
    <property type="term" value="P:fatty acid elongation, monounsaturated fatty acid"/>
    <property type="evidence" value="ECO:0007669"/>
    <property type="project" value="TreeGrafter"/>
</dbReference>
<feature type="transmembrane region" description="Helical" evidence="10">
    <location>
        <begin position="132"/>
        <end position="150"/>
    </location>
</feature>
<evidence type="ECO:0000313" key="12">
    <source>
        <dbReference type="EMBL" id="EGD83301.1"/>
    </source>
</evidence>
<feature type="transmembrane region" description="Helical" evidence="10">
    <location>
        <begin position="46"/>
        <end position="65"/>
    </location>
</feature>
<dbReference type="PANTHER" id="PTHR11157">
    <property type="entry name" value="FATTY ACID ACYL TRANSFERASE-RELATED"/>
    <property type="match status" value="1"/>
</dbReference>
<evidence type="ECO:0000256" key="6">
    <source>
        <dbReference type="ARBA" id="ARBA00022989"/>
    </source>
</evidence>
<dbReference type="RefSeq" id="XP_004994805.1">
    <property type="nucleotide sequence ID" value="XM_004994748.1"/>
</dbReference>
<dbReference type="GO" id="GO:0005789">
    <property type="term" value="C:endoplasmic reticulum membrane"/>
    <property type="evidence" value="ECO:0007669"/>
    <property type="project" value="TreeGrafter"/>
</dbReference>
<keyword evidence="2 10" id="KW-0444">Lipid biosynthesis</keyword>
<feature type="region of interest" description="Disordered" evidence="11">
    <location>
        <begin position="252"/>
        <end position="299"/>
    </location>
</feature>
<reference evidence="12" key="1">
    <citation type="submission" date="2009-08" db="EMBL/GenBank/DDBJ databases">
        <title>Annotation of Salpingoeca rosetta.</title>
        <authorList>
            <consortium name="The Broad Institute Genome Sequencing Platform"/>
            <person name="Russ C."/>
            <person name="Cuomo C."/>
            <person name="Burger G."/>
            <person name="Gray M.W."/>
            <person name="Holland P.W.H."/>
            <person name="King N."/>
            <person name="Lang F.B.F."/>
            <person name="Roger A.J."/>
            <person name="Ruiz-Trillo I."/>
            <person name="Young S.K."/>
            <person name="Zeng Q."/>
            <person name="Gargeya S."/>
            <person name="Alvarado L."/>
            <person name="Berlin A."/>
            <person name="Chapman S.B."/>
            <person name="Chen Z."/>
            <person name="Freedman E."/>
            <person name="Gellesch M."/>
            <person name="Goldberg J."/>
            <person name="Griggs A."/>
            <person name="Gujja S."/>
            <person name="Heilman E."/>
            <person name="Heiman D."/>
            <person name="Howarth C."/>
            <person name="Mehta T."/>
            <person name="Neiman D."/>
            <person name="Pearson M."/>
            <person name="Roberts A."/>
            <person name="Saif S."/>
            <person name="Shea T."/>
            <person name="Shenoy N."/>
            <person name="Sisk P."/>
            <person name="Stolte C."/>
            <person name="Sykes S."/>
            <person name="White J."/>
            <person name="Yandava C."/>
            <person name="Haas B."/>
            <person name="Nusbaum C."/>
            <person name="Birren B."/>
        </authorList>
    </citation>
    <scope>NUCLEOTIDE SEQUENCE [LARGE SCALE GENOMIC DNA]</scope>
    <source>
        <strain evidence="12">ATCC 50818</strain>
    </source>
</reference>
<dbReference type="PANTHER" id="PTHR11157:SF133">
    <property type="entry name" value="ELONGATION OF FATTY ACIDS PROTEIN"/>
    <property type="match status" value="1"/>
</dbReference>
<dbReference type="EC" id="2.3.1.-" evidence="10"/>
<organism evidence="13">
    <name type="scientific">Salpingoeca rosetta (strain ATCC 50818 / BSB-021)</name>
    <dbReference type="NCBI Taxonomy" id="946362"/>
    <lineage>
        <taxon>Eukaryota</taxon>
        <taxon>Choanoflagellata</taxon>
        <taxon>Craspedida</taxon>
        <taxon>Salpingoecidae</taxon>
        <taxon>Salpingoeca</taxon>
    </lineage>
</organism>
<dbReference type="EMBL" id="GL832963">
    <property type="protein sequence ID" value="EGD83301.1"/>
    <property type="molecule type" value="Genomic_DNA"/>
</dbReference>
<keyword evidence="7 10" id="KW-0443">Lipid metabolism</keyword>
<proteinExistence type="inferred from homology"/>
<evidence type="ECO:0000313" key="13">
    <source>
        <dbReference type="Proteomes" id="UP000007799"/>
    </source>
</evidence>
<comment type="catalytic activity">
    <reaction evidence="10">
        <text>an acyl-CoA + malonyl-CoA + H(+) = a 3-oxoacyl-CoA + CO2 + CoA</text>
        <dbReference type="Rhea" id="RHEA:50252"/>
        <dbReference type="ChEBI" id="CHEBI:15378"/>
        <dbReference type="ChEBI" id="CHEBI:16526"/>
        <dbReference type="ChEBI" id="CHEBI:57287"/>
        <dbReference type="ChEBI" id="CHEBI:57384"/>
        <dbReference type="ChEBI" id="CHEBI:58342"/>
        <dbReference type="ChEBI" id="CHEBI:90726"/>
    </reaction>
    <physiologicalReaction direction="left-to-right" evidence="10">
        <dbReference type="Rhea" id="RHEA:50253"/>
    </physiologicalReaction>
</comment>
<protein>
    <recommendedName>
        <fullName evidence="10">Elongation of fatty acids protein</fullName>
        <ecNumber evidence="10">2.3.1.-</ecNumber>
    </recommendedName>
</protein>
<dbReference type="Proteomes" id="UP000007799">
    <property type="component" value="Unassembled WGS sequence"/>
</dbReference>
<keyword evidence="3 10" id="KW-0808">Transferase</keyword>
<dbReference type="InterPro" id="IPR002076">
    <property type="entry name" value="ELO_fam"/>
</dbReference>